<dbReference type="EMBL" id="JAUJYO010000005">
    <property type="protein sequence ID" value="KAK1316227.1"/>
    <property type="molecule type" value="Genomic_DNA"/>
</dbReference>
<protein>
    <submittedName>
        <fullName evidence="1">Uncharacterized protein</fullName>
    </submittedName>
</protein>
<proteinExistence type="predicted"/>
<reference evidence="1" key="1">
    <citation type="journal article" date="2023" name="Nat. Commun.">
        <title>Diploid and tetraploid genomes of Acorus and the evolution of monocots.</title>
        <authorList>
            <person name="Ma L."/>
            <person name="Liu K.W."/>
            <person name="Li Z."/>
            <person name="Hsiao Y.Y."/>
            <person name="Qi Y."/>
            <person name="Fu T."/>
            <person name="Tang G.D."/>
            <person name="Zhang D."/>
            <person name="Sun W.H."/>
            <person name="Liu D.K."/>
            <person name="Li Y."/>
            <person name="Chen G.Z."/>
            <person name="Liu X.D."/>
            <person name="Liao X.Y."/>
            <person name="Jiang Y.T."/>
            <person name="Yu X."/>
            <person name="Hao Y."/>
            <person name="Huang J."/>
            <person name="Zhao X.W."/>
            <person name="Ke S."/>
            <person name="Chen Y.Y."/>
            <person name="Wu W.L."/>
            <person name="Hsu J.L."/>
            <person name="Lin Y.F."/>
            <person name="Huang M.D."/>
            <person name="Li C.Y."/>
            <person name="Huang L."/>
            <person name="Wang Z.W."/>
            <person name="Zhao X."/>
            <person name="Zhong W.Y."/>
            <person name="Peng D.H."/>
            <person name="Ahmad S."/>
            <person name="Lan S."/>
            <person name="Zhang J.S."/>
            <person name="Tsai W.C."/>
            <person name="Van de Peer Y."/>
            <person name="Liu Z.J."/>
        </authorList>
    </citation>
    <scope>NUCLEOTIDE SEQUENCE</scope>
    <source>
        <strain evidence="1">CP</strain>
    </source>
</reference>
<name>A0AAV9ESE3_ACOCL</name>
<comment type="caution">
    <text evidence="1">The sequence shown here is derived from an EMBL/GenBank/DDBJ whole genome shotgun (WGS) entry which is preliminary data.</text>
</comment>
<dbReference type="Proteomes" id="UP001180020">
    <property type="component" value="Unassembled WGS sequence"/>
</dbReference>
<sequence>MPGFFERICVRSGVENPAPPRRKSILGFRILSGLDNTNLGQRWVWEETYGFRRTNSALSECAREMEKKSSLHQMFD</sequence>
<reference evidence="1" key="2">
    <citation type="submission" date="2023-06" db="EMBL/GenBank/DDBJ databases">
        <authorList>
            <person name="Ma L."/>
            <person name="Liu K.-W."/>
            <person name="Li Z."/>
            <person name="Hsiao Y.-Y."/>
            <person name="Qi Y."/>
            <person name="Fu T."/>
            <person name="Tang G."/>
            <person name="Zhang D."/>
            <person name="Sun W.-H."/>
            <person name="Liu D.-K."/>
            <person name="Li Y."/>
            <person name="Chen G.-Z."/>
            <person name="Liu X.-D."/>
            <person name="Liao X.-Y."/>
            <person name="Jiang Y.-T."/>
            <person name="Yu X."/>
            <person name="Hao Y."/>
            <person name="Huang J."/>
            <person name="Zhao X.-W."/>
            <person name="Ke S."/>
            <person name="Chen Y.-Y."/>
            <person name="Wu W.-L."/>
            <person name="Hsu J.-L."/>
            <person name="Lin Y.-F."/>
            <person name="Huang M.-D."/>
            <person name="Li C.-Y."/>
            <person name="Huang L."/>
            <person name="Wang Z.-W."/>
            <person name="Zhao X."/>
            <person name="Zhong W.-Y."/>
            <person name="Peng D.-H."/>
            <person name="Ahmad S."/>
            <person name="Lan S."/>
            <person name="Zhang J.-S."/>
            <person name="Tsai W.-C."/>
            <person name="Van De Peer Y."/>
            <person name="Liu Z.-J."/>
        </authorList>
    </citation>
    <scope>NUCLEOTIDE SEQUENCE</scope>
    <source>
        <strain evidence="1">CP</strain>
        <tissue evidence="1">Leaves</tissue>
    </source>
</reference>
<accession>A0AAV9ESE3</accession>
<gene>
    <name evidence="1" type="ORF">QJS10_CPA05g00648</name>
</gene>
<evidence type="ECO:0000313" key="1">
    <source>
        <dbReference type="EMBL" id="KAK1316227.1"/>
    </source>
</evidence>
<dbReference type="AlphaFoldDB" id="A0AAV9ESE3"/>
<organism evidence="1 2">
    <name type="scientific">Acorus calamus</name>
    <name type="common">Sweet flag</name>
    <dbReference type="NCBI Taxonomy" id="4465"/>
    <lineage>
        <taxon>Eukaryota</taxon>
        <taxon>Viridiplantae</taxon>
        <taxon>Streptophyta</taxon>
        <taxon>Embryophyta</taxon>
        <taxon>Tracheophyta</taxon>
        <taxon>Spermatophyta</taxon>
        <taxon>Magnoliopsida</taxon>
        <taxon>Liliopsida</taxon>
        <taxon>Acoraceae</taxon>
        <taxon>Acorus</taxon>
    </lineage>
</organism>
<keyword evidence="2" id="KW-1185">Reference proteome</keyword>
<evidence type="ECO:0000313" key="2">
    <source>
        <dbReference type="Proteomes" id="UP001180020"/>
    </source>
</evidence>